<dbReference type="InterPro" id="IPR003961">
    <property type="entry name" value="FN3_dom"/>
</dbReference>
<protein>
    <recommendedName>
        <fullName evidence="3">Fibronectin type-III domain-containing protein</fullName>
    </recommendedName>
</protein>
<feature type="non-terminal residue" evidence="4">
    <location>
        <position position="1064"/>
    </location>
</feature>
<dbReference type="PROSITE" id="PS50853">
    <property type="entry name" value="FN3"/>
    <property type="match status" value="1"/>
</dbReference>
<dbReference type="InterPro" id="IPR050964">
    <property type="entry name" value="Striated_Muscle_Regulatory"/>
</dbReference>
<reference evidence="5" key="1">
    <citation type="journal article" date="2019" name="Int. J. Syst. Evol. Microbiol.">
        <title>The Global Catalogue of Microorganisms (GCM) 10K type strain sequencing project: providing services to taxonomists for standard genome sequencing and annotation.</title>
        <authorList>
            <consortium name="The Broad Institute Genomics Platform"/>
            <consortium name="The Broad Institute Genome Sequencing Center for Infectious Disease"/>
            <person name="Wu L."/>
            <person name="Ma J."/>
        </authorList>
    </citation>
    <scope>NUCLEOTIDE SEQUENCE [LARGE SCALE GENOMIC DNA]</scope>
    <source>
        <strain evidence="5">JCM 16545</strain>
    </source>
</reference>
<dbReference type="SUPFAM" id="SSF49265">
    <property type="entry name" value="Fibronectin type III"/>
    <property type="match status" value="3"/>
</dbReference>
<evidence type="ECO:0000259" key="3">
    <source>
        <dbReference type="PROSITE" id="PS50853"/>
    </source>
</evidence>
<dbReference type="Gene3D" id="2.60.40.10">
    <property type="entry name" value="Immunoglobulins"/>
    <property type="match status" value="1"/>
</dbReference>
<keyword evidence="5" id="KW-1185">Reference proteome</keyword>
<feature type="domain" description="Fibronectin type-III" evidence="3">
    <location>
        <begin position="402"/>
        <end position="505"/>
    </location>
</feature>
<evidence type="ECO:0000256" key="2">
    <source>
        <dbReference type="SAM" id="MobiDB-lite"/>
    </source>
</evidence>
<gene>
    <name evidence="4" type="ORF">ACFSKU_21465</name>
</gene>
<dbReference type="Proteomes" id="UP001597369">
    <property type="component" value="Unassembled WGS sequence"/>
</dbReference>
<keyword evidence="1" id="KW-0677">Repeat</keyword>
<proteinExistence type="predicted"/>
<organism evidence="4 5">
    <name type="scientific">Pontibacter silvestris</name>
    <dbReference type="NCBI Taxonomy" id="2305183"/>
    <lineage>
        <taxon>Bacteria</taxon>
        <taxon>Pseudomonadati</taxon>
        <taxon>Bacteroidota</taxon>
        <taxon>Cytophagia</taxon>
        <taxon>Cytophagales</taxon>
        <taxon>Hymenobacteraceae</taxon>
        <taxon>Pontibacter</taxon>
    </lineage>
</organism>
<dbReference type="EMBL" id="JBHUHV010000060">
    <property type="protein sequence ID" value="MFD2069465.1"/>
    <property type="molecule type" value="Genomic_DNA"/>
</dbReference>
<dbReference type="SMART" id="SM00060">
    <property type="entry name" value="FN3"/>
    <property type="match status" value="7"/>
</dbReference>
<feature type="region of interest" description="Disordered" evidence="2">
    <location>
        <begin position="1030"/>
        <end position="1064"/>
    </location>
</feature>
<comment type="caution">
    <text evidence="4">The sequence shown here is derived from an EMBL/GenBank/DDBJ whole genome shotgun (WGS) entry which is preliminary data.</text>
</comment>
<dbReference type="InterPro" id="IPR036116">
    <property type="entry name" value="FN3_sf"/>
</dbReference>
<evidence type="ECO:0000313" key="4">
    <source>
        <dbReference type="EMBL" id="MFD2069465.1"/>
    </source>
</evidence>
<dbReference type="PANTHER" id="PTHR13817:SF166">
    <property type="entry name" value="NEURONAL IGCAM-RELATED"/>
    <property type="match status" value="1"/>
</dbReference>
<evidence type="ECO:0000313" key="5">
    <source>
        <dbReference type="Proteomes" id="UP001597369"/>
    </source>
</evidence>
<evidence type="ECO:0000256" key="1">
    <source>
        <dbReference type="ARBA" id="ARBA00022737"/>
    </source>
</evidence>
<dbReference type="PANTHER" id="PTHR13817">
    <property type="entry name" value="TITIN"/>
    <property type="match status" value="1"/>
</dbReference>
<sequence length="1064" mass="111331">MPLSYGQGYFRVISGVPHLPSVEPSTIVSPSPGMLIYSPSEKRPLVYTGSVWDGLCTGSFVGSASAHSFAVQEGIPYLPVLEAEPTGTAESGSLYFSRAESALKIQTGTGWSRLSQLKGISSAITQSSGFSANSSLKISRLPMLASDPAPIGLSSGAIYINATSRAIRYYNGSVWLEVGCTPVVSTLAIADFTNTQANSGALISSDGGSPVTLQGVVWNTTNNPLPDTTLSTKTREKVTGQITFPFTFPSTLKNLTASTTYYVRAYAVNSSGIAYGDVQTFKTAAASVPTIITLPGTERTPISASTGGDIPSTGGASVTERGIVWSTTQDPLLDTVALVVDPAAIKTRDGSGPGLFPTRLTNLIEGTTYYVRAYARNIIGVAYGQLEVFQTLAATPPVLSAPTINIYDITDTSAKTEVTILNNGGAEVEERGVAWSTLKITDWSYDNPDIIHNASTVVNPSDIGTFASELINLQPGTLYYVRAYAKNRVGVTYSSETSFLTTSLPTLTTLPASSIKGMTAVSGGEITSTGVSKVTERGIVWSTDPVFDPELVPAENKITHLVSETQRGVGLYYSNLTGLEPGTMYYVRAYATNSFGTSYGDTISFTTAARPQVVTYPEVVEITSTTASSGGSITDDGREWVYSKGVVWSTNPDPTLETGNIKSGGSGSDSFVSSLTGLMANTTYYVRAYATNSVGTAYGDNVEFTTSAPDLATLTTYSVVNIGATSAVGQGYISSHGGDTISSRGVCWSVNNMPTIADSYAESPVSGYGTGYFSVSMTGLVPNQIYYVRAFARNGAGVAYGNQVIFKTYTYPTVVTSKPSNVSSSKATGGGLIVSDGGTPVTKSGLVWSTSMNLNLQNATGSTTSGTGIGEFVHQLTDLLGNTKYYVRAYATNKTGTAYGSLDSLVTAPPVPPTLKTRAVADILLTTAMSGGDVSDNGGSPLLRTGLVWSTVSGFDPTAVPSTNRTIQADEGSFSSSMTGLNPGQQYFVRAYAENSIGIVYADNEESFMTLLLPTVETNPLVDQITSTSARSGGTISNDGGAPVSSNGVVWATHSNPTTADNVS</sequence>
<accession>A0ABW4X600</accession>
<name>A0ABW4X600_9BACT</name>
<dbReference type="InterPro" id="IPR013783">
    <property type="entry name" value="Ig-like_fold"/>
</dbReference>